<dbReference type="SMART" id="SM00900">
    <property type="entry name" value="FMN_bind"/>
    <property type="match status" value="1"/>
</dbReference>
<comment type="cofactor">
    <cofactor evidence="16 17">
        <name>FMN</name>
        <dbReference type="ChEBI" id="CHEBI:58210"/>
    </cofactor>
</comment>
<keyword evidence="4 16" id="KW-0597">Phosphoprotein</keyword>
<dbReference type="EMBL" id="MWPV01000001">
    <property type="protein sequence ID" value="OUL59162.1"/>
    <property type="molecule type" value="Genomic_DNA"/>
</dbReference>
<keyword evidence="8 16" id="KW-1278">Translocase</keyword>
<keyword evidence="12 16" id="KW-0406">Ion transport</keyword>
<keyword evidence="9 16" id="KW-1133">Transmembrane helix</keyword>
<feature type="modified residue" description="FMN phosphoryl threonine" evidence="16">
    <location>
        <position position="216"/>
    </location>
</feature>
<evidence type="ECO:0000256" key="5">
    <source>
        <dbReference type="ARBA" id="ARBA00022630"/>
    </source>
</evidence>
<comment type="subcellular location">
    <subcellularLocation>
        <location evidence="16">Cell membrane</location>
        <topology evidence="16">Single-pass membrane protein</topology>
    </subcellularLocation>
</comment>
<dbReference type="AlphaFoldDB" id="A0A244CU59"/>
<comment type="caution">
    <text evidence="16">Lacks conserved residue(s) required for the propagation of feature annotation.</text>
</comment>
<gene>
    <name evidence="16" type="primary">nqrC</name>
    <name evidence="19" type="ORF">B1199_02470</name>
</gene>
<keyword evidence="11 16" id="KW-0915">Sodium</keyword>
<comment type="catalytic activity">
    <reaction evidence="16 17">
        <text>a ubiquinone + n Na(+)(in) + NADH + H(+) = a ubiquinol + n Na(+)(out) + NAD(+)</text>
        <dbReference type="Rhea" id="RHEA:47748"/>
        <dbReference type="Rhea" id="RHEA-COMP:9565"/>
        <dbReference type="Rhea" id="RHEA-COMP:9566"/>
        <dbReference type="ChEBI" id="CHEBI:15378"/>
        <dbReference type="ChEBI" id="CHEBI:16389"/>
        <dbReference type="ChEBI" id="CHEBI:17976"/>
        <dbReference type="ChEBI" id="CHEBI:29101"/>
        <dbReference type="ChEBI" id="CHEBI:57540"/>
        <dbReference type="ChEBI" id="CHEBI:57945"/>
        <dbReference type="EC" id="7.2.1.1"/>
    </reaction>
</comment>
<evidence type="ECO:0000259" key="18">
    <source>
        <dbReference type="SMART" id="SM00900"/>
    </source>
</evidence>
<dbReference type="GO" id="GO:0010181">
    <property type="term" value="F:FMN binding"/>
    <property type="evidence" value="ECO:0007669"/>
    <property type="project" value="UniProtKB-UniRule"/>
</dbReference>
<name>A0A244CU59_PSEDV</name>
<dbReference type="NCBIfam" id="TIGR01938">
    <property type="entry name" value="nqrC"/>
    <property type="match status" value="1"/>
</dbReference>
<keyword evidence="1 16" id="KW-0813">Transport</keyword>
<comment type="similarity">
    <text evidence="16 17">Belongs to the NqrC family.</text>
</comment>
<dbReference type="HAMAP" id="MF_00427">
    <property type="entry name" value="NqrC"/>
    <property type="match status" value="1"/>
</dbReference>
<keyword evidence="5 16" id="KW-0285">Flavoprotein</keyword>
<evidence type="ECO:0000256" key="2">
    <source>
        <dbReference type="ARBA" id="ARBA00022475"/>
    </source>
</evidence>
<comment type="function">
    <text evidence="16">NQR complex catalyzes the reduction of ubiquinone-1 to ubiquinol by two successive reactions, coupled with the transport of Na(+) ions from the cytoplasm to the periplasm. NqrA to NqrE are probably involved in the second step, the conversion of ubisemiquinone to ubiquinol.</text>
</comment>
<dbReference type="GO" id="GO:0006814">
    <property type="term" value="P:sodium ion transport"/>
    <property type="evidence" value="ECO:0007669"/>
    <property type="project" value="UniProtKB-UniRule"/>
</dbReference>
<sequence>MSSNNESIGKTLGVVVALCLVCAIFVSFASVQLRPFQDENKAKDIQRNILAAAGFSDVTDVKAVFEKNIEARVVNMKTGEFVDTDPNSFDFEKSKFDAKRSIKLDKETDTAGIQRMTTESPVYFAKNAQGAVESIILPVQGYGLWGVMFGFIALEPDTKTIKSINFYKHFETPGLGGEIQNAKWVSTWEGKQLPVDIVKANAAGNVHKVDGLSGATLTSKGVDNTFKFWTGENGFGPFLAKVRQGALNNG</sequence>
<keyword evidence="7 16" id="KW-0812">Transmembrane</keyword>
<dbReference type="GO" id="GO:0005886">
    <property type="term" value="C:plasma membrane"/>
    <property type="evidence" value="ECO:0007669"/>
    <property type="project" value="UniProtKB-SubCell"/>
</dbReference>
<dbReference type="EC" id="7.2.1.1" evidence="16 17"/>
<evidence type="ECO:0000256" key="15">
    <source>
        <dbReference type="ARBA" id="ARBA00023201"/>
    </source>
</evidence>
<keyword evidence="14 16" id="KW-0472">Membrane</keyword>
<evidence type="ECO:0000256" key="6">
    <source>
        <dbReference type="ARBA" id="ARBA00022643"/>
    </source>
</evidence>
<dbReference type="RefSeq" id="WP_086742556.1">
    <property type="nucleotide sequence ID" value="NZ_MWPV01000001.1"/>
</dbReference>
<evidence type="ECO:0000313" key="19">
    <source>
        <dbReference type="EMBL" id="OUL59162.1"/>
    </source>
</evidence>
<evidence type="ECO:0000313" key="20">
    <source>
        <dbReference type="Proteomes" id="UP000194841"/>
    </source>
</evidence>
<evidence type="ECO:0000256" key="10">
    <source>
        <dbReference type="ARBA" id="ARBA00023027"/>
    </source>
</evidence>
<comment type="subunit">
    <text evidence="16 17">Composed of six subunits; NqrA, NqrB, NqrC, NqrD, NqrE and NqrF.</text>
</comment>
<dbReference type="OrthoDB" id="9786835at2"/>
<dbReference type="PANTHER" id="PTHR37838">
    <property type="entry name" value="NA(+)-TRANSLOCATING NADH-QUINONE REDUCTASE SUBUNIT C"/>
    <property type="match status" value="1"/>
</dbReference>
<keyword evidence="13 16" id="KW-0830">Ubiquinone</keyword>
<organism evidence="19 20">
    <name type="scientific">Pseudoalteromonas ulvae</name>
    <dbReference type="NCBI Taxonomy" id="107327"/>
    <lineage>
        <taxon>Bacteria</taxon>
        <taxon>Pseudomonadati</taxon>
        <taxon>Pseudomonadota</taxon>
        <taxon>Gammaproteobacteria</taxon>
        <taxon>Alteromonadales</taxon>
        <taxon>Pseudoalteromonadaceae</taxon>
        <taxon>Pseudoalteromonas</taxon>
    </lineage>
</organism>
<dbReference type="Proteomes" id="UP000194841">
    <property type="component" value="Unassembled WGS sequence"/>
</dbReference>
<dbReference type="GO" id="GO:0016655">
    <property type="term" value="F:oxidoreductase activity, acting on NAD(P)H, quinone or similar compound as acceptor"/>
    <property type="evidence" value="ECO:0007669"/>
    <property type="project" value="UniProtKB-UniRule"/>
</dbReference>
<keyword evidence="20" id="KW-1185">Reference proteome</keyword>
<evidence type="ECO:0000256" key="7">
    <source>
        <dbReference type="ARBA" id="ARBA00022692"/>
    </source>
</evidence>
<comment type="caution">
    <text evidence="19">The sequence shown here is derived from an EMBL/GenBank/DDBJ whole genome shotgun (WGS) entry which is preliminary data.</text>
</comment>
<evidence type="ECO:0000256" key="9">
    <source>
        <dbReference type="ARBA" id="ARBA00022989"/>
    </source>
</evidence>
<evidence type="ECO:0000256" key="8">
    <source>
        <dbReference type="ARBA" id="ARBA00022967"/>
    </source>
</evidence>
<evidence type="ECO:0000256" key="17">
    <source>
        <dbReference type="PIRNR" id="PIRNR009437"/>
    </source>
</evidence>
<proteinExistence type="inferred from homology"/>
<feature type="domain" description="FMN-binding" evidence="18">
    <location>
        <begin position="143"/>
        <end position="233"/>
    </location>
</feature>
<evidence type="ECO:0000256" key="16">
    <source>
        <dbReference type="HAMAP-Rule" id="MF_00427"/>
    </source>
</evidence>
<reference evidence="19 20" key="1">
    <citation type="submission" date="2017-02" db="EMBL/GenBank/DDBJ databases">
        <title>Pseudoalteromonas ulvae TC14 Genome.</title>
        <authorList>
            <person name="Molmeret M."/>
        </authorList>
    </citation>
    <scope>NUCLEOTIDE SEQUENCE [LARGE SCALE GENOMIC DNA]</scope>
    <source>
        <strain evidence="19">TC14</strain>
    </source>
</reference>
<keyword evidence="3" id="KW-0997">Cell inner membrane</keyword>
<keyword evidence="15 16" id="KW-0739">Sodium transport</keyword>
<dbReference type="InterPro" id="IPR010204">
    <property type="entry name" value="NqrC"/>
</dbReference>
<dbReference type="Pfam" id="PF04205">
    <property type="entry name" value="FMN_bind"/>
    <property type="match status" value="1"/>
</dbReference>
<keyword evidence="10 16" id="KW-0520">NAD</keyword>
<dbReference type="InterPro" id="IPR007329">
    <property type="entry name" value="FMN-bd"/>
</dbReference>
<dbReference type="PIRSF" id="PIRSF009437">
    <property type="entry name" value="NQR-1_subunit_C"/>
    <property type="match status" value="1"/>
</dbReference>
<evidence type="ECO:0000256" key="13">
    <source>
        <dbReference type="ARBA" id="ARBA00023075"/>
    </source>
</evidence>
<accession>A0A244CU59</accession>
<dbReference type="NCBIfam" id="NF003749">
    <property type="entry name" value="PRK05346.1-5"/>
    <property type="match status" value="1"/>
</dbReference>
<dbReference type="PANTHER" id="PTHR37838:SF1">
    <property type="entry name" value="NA(+)-TRANSLOCATING NADH-QUINONE REDUCTASE SUBUNIT C"/>
    <property type="match status" value="1"/>
</dbReference>
<evidence type="ECO:0000256" key="3">
    <source>
        <dbReference type="ARBA" id="ARBA00022519"/>
    </source>
</evidence>
<evidence type="ECO:0000256" key="1">
    <source>
        <dbReference type="ARBA" id="ARBA00022448"/>
    </source>
</evidence>
<evidence type="ECO:0000256" key="4">
    <source>
        <dbReference type="ARBA" id="ARBA00022553"/>
    </source>
</evidence>
<protein>
    <recommendedName>
        <fullName evidence="16 17">Na(+)-translocating NADH-quinone reductase subunit C</fullName>
        <shortName evidence="16 17">Na(+)-NQR subunit C</shortName>
        <shortName evidence="16 17">Na(+)-translocating NQR subunit C</shortName>
        <ecNumber evidence="16 17">7.2.1.1</ecNumber>
    </recommendedName>
    <alternativeName>
        <fullName evidence="16 17">NQR complex subunit C</fullName>
    </alternativeName>
    <alternativeName>
        <fullName evidence="16 17">NQR-1 subunit C</fullName>
    </alternativeName>
</protein>
<evidence type="ECO:0000256" key="14">
    <source>
        <dbReference type="ARBA" id="ARBA00023136"/>
    </source>
</evidence>
<keyword evidence="6 16" id="KW-0288">FMN</keyword>
<keyword evidence="2 16" id="KW-1003">Cell membrane</keyword>
<evidence type="ECO:0000256" key="12">
    <source>
        <dbReference type="ARBA" id="ARBA00023065"/>
    </source>
</evidence>
<feature type="transmembrane region" description="Helical" evidence="16">
    <location>
        <begin position="12"/>
        <end position="33"/>
    </location>
</feature>
<evidence type="ECO:0000256" key="11">
    <source>
        <dbReference type="ARBA" id="ARBA00023053"/>
    </source>
</evidence>